<dbReference type="RefSeq" id="WP_203712080.1">
    <property type="nucleotide sequence ID" value="NZ_BONE01000012.1"/>
</dbReference>
<dbReference type="InterPro" id="IPR051082">
    <property type="entry name" value="Pentapeptide-BTB/POZ_domain"/>
</dbReference>
<reference evidence="1 2" key="1">
    <citation type="submission" date="2021-01" db="EMBL/GenBank/DDBJ databases">
        <title>Whole genome shotgun sequence of Asanoa siamensis NBRC 107932.</title>
        <authorList>
            <person name="Komaki H."/>
            <person name="Tamura T."/>
        </authorList>
    </citation>
    <scope>NUCLEOTIDE SEQUENCE [LARGE SCALE GENOMIC DNA]</scope>
    <source>
        <strain evidence="1 2">NBRC 107932</strain>
    </source>
</reference>
<dbReference type="Proteomes" id="UP000604117">
    <property type="component" value="Unassembled WGS sequence"/>
</dbReference>
<dbReference type="SUPFAM" id="SSF141571">
    <property type="entry name" value="Pentapeptide repeat-like"/>
    <property type="match status" value="1"/>
</dbReference>
<organism evidence="1 2">
    <name type="scientific">Asanoa siamensis</name>
    <dbReference type="NCBI Taxonomy" id="926357"/>
    <lineage>
        <taxon>Bacteria</taxon>
        <taxon>Bacillati</taxon>
        <taxon>Actinomycetota</taxon>
        <taxon>Actinomycetes</taxon>
        <taxon>Micromonosporales</taxon>
        <taxon>Micromonosporaceae</taxon>
        <taxon>Asanoa</taxon>
    </lineage>
</organism>
<comment type="caution">
    <text evidence="1">The sequence shown here is derived from an EMBL/GenBank/DDBJ whole genome shotgun (WGS) entry which is preliminary data.</text>
</comment>
<proteinExistence type="predicted"/>
<evidence type="ECO:0008006" key="3">
    <source>
        <dbReference type="Google" id="ProtNLM"/>
    </source>
</evidence>
<dbReference type="EMBL" id="BONE01000012">
    <property type="protein sequence ID" value="GIF72541.1"/>
    <property type="molecule type" value="Genomic_DNA"/>
</dbReference>
<keyword evidence="2" id="KW-1185">Reference proteome</keyword>
<gene>
    <name evidence="1" type="ORF">Asi02nite_20590</name>
</gene>
<dbReference type="Pfam" id="PF00805">
    <property type="entry name" value="Pentapeptide"/>
    <property type="match status" value="1"/>
</dbReference>
<name>A0ABQ4CMM7_9ACTN</name>
<evidence type="ECO:0000313" key="1">
    <source>
        <dbReference type="EMBL" id="GIF72541.1"/>
    </source>
</evidence>
<dbReference type="Gene3D" id="2.160.20.80">
    <property type="entry name" value="E3 ubiquitin-protein ligase SopA"/>
    <property type="match status" value="1"/>
</dbReference>
<accession>A0ABQ4CMM7</accession>
<evidence type="ECO:0000313" key="2">
    <source>
        <dbReference type="Proteomes" id="UP000604117"/>
    </source>
</evidence>
<dbReference type="InterPro" id="IPR001646">
    <property type="entry name" value="5peptide_repeat"/>
</dbReference>
<sequence>MRIGGIYALDRIARESAEDRLSIVNVLAAYVRSTSPWPPPDEHPSSVDTPLRVRRPDAQAALTVLCRWNIAGLNPSEWLTADLSGTDLRQGNMSGGVLWHIRFTGANLAGANLRDADLRGTDFTDAVLDDADLTGSTADETTWWPQPGP</sequence>
<dbReference type="PANTHER" id="PTHR14136">
    <property type="entry name" value="BTB_POZ DOMAIN-CONTAINING PROTEIN KCTD9"/>
    <property type="match status" value="1"/>
</dbReference>
<dbReference type="PANTHER" id="PTHR14136:SF17">
    <property type="entry name" value="BTB_POZ DOMAIN-CONTAINING PROTEIN KCTD9"/>
    <property type="match status" value="1"/>
</dbReference>
<protein>
    <recommendedName>
        <fullName evidence="3">Pentapeptide repeat-containing protein</fullName>
    </recommendedName>
</protein>